<dbReference type="InterPro" id="IPR027417">
    <property type="entry name" value="P-loop_NTPase"/>
</dbReference>
<protein>
    <recommendedName>
        <fullName evidence="1">DNA helicase Pif1-like 2B domain-containing protein</fullName>
    </recommendedName>
</protein>
<reference evidence="2" key="1">
    <citation type="submission" date="2022-03" db="EMBL/GenBank/DDBJ databases">
        <authorList>
            <person name="Tunstrom K."/>
        </authorList>
    </citation>
    <scope>NUCLEOTIDE SEQUENCE</scope>
</reference>
<sequence length="269" mass="30085">MRVRLFNDFHSGHYAETLLKIGDGRMTVDAEGMITLTEDFCNVVGSESELVAKVYTDLHNNIHDDQWLCERAILAPKNETVTKINENILDEVMGETTEYLSVDTVIDSENSTSYPVEFLNSLELSGVPSHKLKLKVGVPVMLMRNLDAPRLCNGTRLRVTHLGRNIITATILTGAAKGESVLIPRIPIIPTDLPFQFKRLQFPIRVSFAMTINKAQGQTLRVAGVHLEKHCFSHGQLYVACSRVSSAQNLHVFAPQRKTYNIVYHAVLV</sequence>
<accession>A0AAU9U7H7</accession>
<gene>
    <name evidence="2" type="ORF">EEDITHA_LOCUS10598</name>
</gene>
<evidence type="ECO:0000313" key="3">
    <source>
        <dbReference type="Proteomes" id="UP001153954"/>
    </source>
</evidence>
<keyword evidence="3" id="KW-1185">Reference proteome</keyword>
<evidence type="ECO:0000259" key="1">
    <source>
        <dbReference type="Pfam" id="PF21530"/>
    </source>
</evidence>
<evidence type="ECO:0000313" key="2">
    <source>
        <dbReference type="EMBL" id="CAH2095108.1"/>
    </source>
</evidence>
<dbReference type="Proteomes" id="UP001153954">
    <property type="component" value="Unassembled WGS sequence"/>
</dbReference>
<proteinExistence type="predicted"/>
<dbReference type="AlphaFoldDB" id="A0AAU9U7H7"/>
<dbReference type="PANTHER" id="PTHR10492">
    <property type="match status" value="1"/>
</dbReference>
<dbReference type="SUPFAM" id="SSF52540">
    <property type="entry name" value="P-loop containing nucleoside triphosphate hydrolases"/>
    <property type="match status" value="1"/>
</dbReference>
<name>A0AAU9U7H7_EUPED</name>
<dbReference type="PANTHER" id="PTHR10492:SF57">
    <property type="entry name" value="ATP-DEPENDENT DNA HELICASE"/>
    <property type="match status" value="1"/>
</dbReference>
<organism evidence="2 3">
    <name type="scientific">Euphydryas editha</name>
    <name type="common">Edith's checkerspot</name>
    <dbReference type="NCBI Taxonomy" id="104508"/>
    <lineage>
        <taxon>Eukaryota</taxon>
        <taxon>Metazoa</taxon>
        <taxon>Ecdysozoa</taxon>
        <taxon>Arthropoda</taxon>
        <taxon>Hexapoda</taxon>
        <taxon>Insecta</taxon>
        <taxon>Pterygota</taxon>
        <taxon>Neoptera</taxon>
        <taxon>Endopterygota</taxon>
        <taxon>Lepidoptera</taxon>
        <taxon>Glossata</taxon>
        <taxon>Ditrysia</taxon>
        <taxon>Papilionoidea</taxon>
        <taxon>Nymphalidae</taxon>
        <taxon>Nymphalinae</taxon>
        <taxon>Euphydryas</taxon>
    </lineage>
</organism>
<comment type="caution">
    <text evidence="2">The sequence shown here is derived from an EMBL/GenBank/DDBJ whole genome shotgun (WGS) entry which is preliminary data.</text>
</comment>
<feature type="domain" description="DNA helicase Pif1-like 2B" evidence="1">
    <location>
        <begin position="117"/>
        <end position="162"/>
    </location>
</feature>
<dbReference type="Pfam" id="PF21530">
    <property type="entry name" value="Pif1_2B_dom"/>
    <property type="match status" value="1"/>
</dbReference>
<dbReference type="InterPro" id="IPR049163">
    <property type="entry name" value="Pif1-like_2B_dom"/>
</dbReference>
<dbReference type="EMBL" id="CAKOGL010000015">
    <property type="protein sequence ID" value="CAH2095108.1"/>
    <property type="molecule type" value="Genomic_DNA"/>
</dbReference>